<feature type="transmembrane region" description="Helical" evidence="1">
    <location>
        <begin position="99"/>
        <end position="119"/>
    </location>
</feature>
<reference evidence="2 3" key="1">
    <citation type="submission" date="2015-09" db="EMBL/GenBank/DDBJ databases">
        <authorList>
            <consortium name="Pathogen Informatics"/>
        </authorList>
    </citation>
    <scope>NUCLEOTIDE SEQUENCE [LARGE SCALE GENOMIC DNA]</scope>
    <source>
        <strain evidence="2 3">2789STDY5834856</strain>
    </source>
</reference>
<evidence type="ECO:0000256" key="1">
    <source>
        <dbReference type="SAM" id="Phobius"/>
    </source>
</evidence>
<evidence type="ECO:0000313" key="3">
    <source>
        <dbReference type="Proteomes" id="UP000095594"/>
    </source>
</evidence>
<keyword evidence="1" id="KW-1133">Transmembrane helix</keyword>
<gene>
    <name evidence="2" type="ORF">ERS852471_01059</name>
</gene>
<feature type="transmembrane region" description="Helical" evidence="1">
    <location>
        <begin position="34"/>
        <end position="54"/>
    </location>
</feature>
<sequence>MKKENFVSLIIGTVGLVLFALGMCMAMITEWNTFNQDIVVGTIGFIILIIMLIVRRKMEGKPAIELNKKAIGIVLLGIVGALLLGVGMCMTMVWQGLMVQGIIVGLIGIIILLCLIPICKGIK</sequence>
<dbReference type="AlphaFoldDB" id="A0A174CXF4"/>
<dbReference type="RefSeq" id="WP_055264592.1">
    <property type="nucleotide sequence ID" value="NZ_CABIXQ010000006.1"/>
</dbReference>
<protein>
    <submittedName>
        <fullName evidence="2">Uncharacterized protein</fullName>
    </submittedName>
</protein>
<dbReference type="EMBL" id="CYZX01000006">
    <property type="protein sequence ID" value="CUO16759.1"/>
    <property type="molecule type" value="Genomic_DNA"/>
</dbReference>
<feature type="transmembrane region" description="Helical" evidence="1">
    <location>
        <begin position="70"/>
        <end position="93"/>
    </location>
</feature>
<keyword evidence="1" id="KW-0812">Transmembrane</keyword>
<dbReference type="Proteomes" id="UP000095594">
    <property type="component" value="Unassembled WGS sequence"/>
</dbReference>
<organism evidence="2 3">
    <name type="scientific">Clostridium disporicum</name>
    <dbReference type="NCBI Taxonomy" id="84024"/>
    <lineage>
        <taxon>Bacteria</taxon>
        <taxon>Bacillati</taxon>
        <taxon>Bacillota</taxon>
        <taxon>Clostridia</taxon>
        <taxon>Eubacteriales</taxon>
        <taxon>Clostridiaceae</taxon>
        <taxon>Clostridium</taxon>
    </lineage>
</organism>
<keyword evidence="1" id="KW-0472">Membrane</keyword>
<proteinExistence type="predicted"/>
<accession>A0A174CXF4</accession>
<dbReference type="OrthoDB" id="3240444at2"/>
<feature type="transmembrane region" description="Helical" evidence="1">
    <location>
        <begin position="7"/>
        <end position="28"/>
    </location>
</feature>
<evidence type="ECO:0000313" key="2">
    <source>
        <dbReference type="EMBL" id="CUO16759.1"/>
    </source>
</evidence>
<name>A0A174CXF4_9CLOT</name>